<dbReference type="EMBL" id="LMXI01000361">
    <property type="protein sequence ID" value="KRT58339.1"/>
    <property type="molecule type" value="Genomic_DNA"/>
</dbReference>
<keyword evidence="4" id="KW-1185">Reference proteome</keyword>
<sequence length="60" mass="6791">MPNIHMGMMINGEIANNRYIDGDESSYNGGALPDRWTRLFGTYQADFQPGNQAQLQHHPL</sequence>
<evidence type="ECO:0000313" key="3">
    <source>
        <dbReference type="Proteomes" id="UP000051276"/>
    </source>
</evidence>
<reference evidence="3 4" key="1">
    <citation type="submission" date="2015-11" db="EMBL/GenBank/DDBJ databases">
        <title>The genome of Candidatus Endoriftia persephone in Ridgeia piscesae and population structure of the North Eastern Pacific vestimentiferan symbionts.</title>
        <authorList>
            <person name="Perez M."/>
            <person name="Juniper K.S."/>
        </authorList>
    </citation>
    <scope>NUCLEOTIDE SEQUENCE [LARGE SCALE GENOMIC DNA]</scope>
    <source>
        <strain evidence="2">Ind10</strain>
        <strain evidence="1">Ind11</strain>
    </source>
</reference>
<name>A0A0T5YZW9_9GAMM</name>
<dbReference type="EMBL" id="LDXT01000065">
    <property type="protein sequence ID" value="KRT56146.1"/>
    <property type="molecule type" value="Genomic_DNA"/>
</dbReference>
<evidence type="ECO:0000313" key="1">
    <source>
        <dbReference type="EMBL" id="KRT56146.1"/>
    </source>
</evidence>
<gene>
    <name evidence="1" type="ORF">Ga0074115_13225</name>
    <name evidence="2" type="ORF">Ga0076813_13333</name>
</gene>
<evidence type="ECO:0000313" key="4">
    <source>
        <dbReference type="Proteomes" id="UP000051634"/>
    </source>
</evidence>
<comment type="caution">
    <text evidence="1">The sequence shown here is derived from an EMBL/GenBank/DDBJ whole genome shotgun (WGS) entry which is preliminary data.</text>
</comment>
<protein>
    <submittedName>
        <fullName evidence="1">Uncharacterized protein</fullName>
    </submittedName>
</protein>
<dbReference type="Proteomes" id="UP000051276">
    <property type="component" value="Unassembled WGS sequence"/>
</dbReference>
<organism evidence="1 4">
    <name type="scientific">endosymbiont of Ridgeia piscesae</name>
    <dbReference type="NCBI Taxonomy" id="54398"/>
    <lineage>
        <taxon>Bacteria</taxon>
        <taxon>Pseudomonadati</taxon>
        <taxon>Pseudomonadota</taxon>
        <taxon>Gammaproteobacteria</taxon>
        <taxon>sulfur-oxidizing symbionts</taxon>
    </lineage>
</organism>
<dbReference type="AlphaFoldDB" id="A0A0T5YZW9"/>
<accession>A0A0T5YZW9</accession>
<dbReference type="RefSeq" id="WP_057955953.1">
    <property type="nucleotide sequence ID" value="NZ_KQ556900.1"/>
</dbReference>
<dbReference type="Proteomes" id="UP000051634">
    <property type="component" value="Unassembled WGS sequence"/>
</dbReference>
<proteinExistence type="predicted"/>
<evidence type="ECO:0000313" key="2">
    <source>
        <dbReference type="EMBL" id="KRT58339.1"/>
    </source>
</evidence>